<accession>A0ABD1ZH20</accession>
<comment type="caution">
    <text evidence="2">The sequence shown here is derived from an EMBL/GenBank/DDBJ whole genome shotgun (WGS) entry which is preliminary data.</text>
</comment>
<evidence type="ECO:0000313" key="2">
    <source>
        <dbReference type="EMBL" id="KAL2649554.1"/>
    </source>
</evidence>
<keyword evidence="1" id="KW-0472">Membrane</keyword>
<name>A0ABD1ZH20_9MARC</name>
<organism evidence="2 3">
    <name type="scientific">Riccia fluitans</name>
    <dbReference type="NCBI Taxonomy" id="41844"/>
    <lineage>
        <taxon>Eukaryota</taxon>
        <taxon>Viridiplantae</taxon>
        <taxon>Streptophyta</taxon>
        <taxon>Embryophyta</taxon>
        <taxon>Marchantiophyta</taxon>
        <taxon>Marchantiopsida</taxon>
        <taxon>Marchantiidae</taxon>
        <taxon>Marchantiales</taxon>
        <taxon>Ricciaceae</taxon>
        <taxon>Riccia</taxon>
    </lineage>
</organism>
<feature type="transmembrane region" description="Helical" evidence="1">
    <location>
        <begin position="41"/>
        <end position="68"/>
    </location>
</feature>
<gene>
    <name evidence="2" type="ORF">R1flu_017682</name>
</gene>
<keyword evidence="1" id="KW-0812">Transmembrane</keyword>
<feature type="transmembrane region" description="Helical" evidence="1">
    <location>
        <begin position="234"/>
        <end position="255"/>
    </location>
</feature>
<protein>
    <submittedName>
        <fullName evidence="2">Uncharacterized protein</fullName>
    </submittedName>
</protein>
<sequence length="320" mass="35912">MVMEEEFVYGVAAAVVILGAPLSHSIGECRKGHLMRVQLFRWWLCGALLMLFWLLFSLLVGLAGHLLASLPPPKAVLFSTHCKVLSKGVDIRSAKVCEGILPHLSQGVRNLSAVPRYECSLDYYWASILKVEFKPPGSQSAVQVNAESPKTALSLNCRPSFGTAWRTMEAYQVNGTYPCRCNPTDMKMVEIAGHMTTDCKIKEPSYWESLKQFFFSFLHSEIPVFTRSSKTMKLLNKVASAVGLGTFYAVLVVYFTRTTSKLYYHGESADIDAVFFEARMQLVILLIASLFCLVFLSNHYVDDDMDLSHLTEALYRKFGL</sequence>
<dbReference type="EMBL" id="JBHFFA010000001">
    <property type="protein sequence ID" value="KAL2649554.1"/>
    <property type="molecule type" value="Genomic_DNA"/>
</dbReference>
<evidence type="ECO:0000256" key="1">
    <source>
        <dbReference type="SAM" id="Phobius"/>
    </source>
</evidence>
<keyword evidence="1" id="KW-1133">Transmembrane helix</keyword>
<reference evidence="2 3" key="1">
    <citation type="submission" date="2024-09" db="EMBL/GenBank/DDBJ databases">
        <title>Chromosome-scale assembly of Riccia fluitans.</title>
        <authorList>
            <person name="Paukszto L."/>
            <person name="Sawicki J."/>
            <person name="Karawczyk K."/>
            <person name="Piernik-Szablinska J."/>
            <person name="Szczecinska M."/>
            <person name="Mazdziarz M."/>
        </authorList>
    </citation>
    <scope>NUCLEOTIDE SEQUENCE [LARGE SCALE GENOMIC DNA]</scope>
    <source>
        <strain evidence="2">Rf_01</strain>
        <tissue evidence="2">Aerial parts of the thallus</tissue>
    </source>
</reference>
<dbReference type="PANTHER" id="PTHR36779:SF1">
    <property type="entry name" value="OS04G0600400 PROTEIN"/>
    <property type="match status" value="1"/>
</dbReference>
<keyword evidence="3" id="KW-1185">Reference proteome</keyword>
<dbReference type="Proteomes" id="UP001605036">
    <property type="component" value="Unassembled WGS sequence"/>
</dbReference>
<evidence type="ECO:0000313" key="3">
    <source>
        <dbReference type="Proteomes" id="UP001605036"/>
    </source>
</evidence>
<feature type="transmembrane region" description="Helical" evidence="1">
    <location>
        <begin position="282"/>
        <end position="301"/>
    </location>
</feature>
<dbReference type="AlphaFoldDB" id="A0ABD1ZH20"/>
<dbReference type="PANTHER" id="PTHR36779">
    <property type="entry name" value="OSJNBA0083N12.13 PROTEIN"/>
    <property type="match status" value="1"/>
</dbReference>
<proteinExistence type="predicted"/>